<evidence type="ECO:0000256" key="2">
    <source>
        <dbReference type="SAM" id="Phobius"/>
    </source>
</evidence>
<dbReference type="PANTHER" id="PTHR46401">
    <property type="entry name" value="GLYCOSYLTRANSFERASE WBBK-RELATED"/>
    <property type="match status" value="1"/>
</dbReference>
<feature type="domain" description="Glycosyl transferase family 1" evidence="3">
    <location>
        <begin position="175"/>
        <end position="337"/>
    </location>
</feature>
<dbReference type="GO" id="GO:0009103">
    <property type="term" value="P:lipopolysaccharide biosynthetic process"/>
    <property type="evidence" value="ECO:0007669"/>
    <property type="project" value="TreeGrafter"/>
</dbReference>
<evidence type="ECO:0000259" key="4">
    <source>
        <dbReference type="Pfam" id="PF13439"/>
    </source>
</evidence>
<keyword evidence="1" id="KW-0808">Transferase</keyword>
<dbReference type="AlphaFoldDB" id="A0A2H3KAL5"/>
<keyword evidence="2" id="KW-0472">Membrane</keyword>
<dbReference type="Pfam" id="PF00534">
    <property type="entry name" value="Glycos_transf_1"/>
    <property type="match status" value="1"/>
</dbReference>
<evidence type="ECO:0000313" key="6">
    <source>
        <dbReference type="Proteomes" id="UP000220828"/>
    </source>
</evidence>
<dbReference type="InterPro" id="IPR001296">
    <property type="entry name" value="Glyco_trans_1"/>
</dbReference>
<evidence type="ECO:0000313" key="5">
    <source>
        <dbReference type="EMBL" id="PDS23724.1"/>
    </source>
</evidence>
<dbReference type="Gene3D" id="3.40.50.2000">
    <property type="entry name" value="Glycogen Phosphorylase B"/>
    <property type="match status" value="2"/>
</dbReference>
<keyword evidence="2" id="KW-1133">Transmembrane helix</keyword>
<evidence type="ECO:0000256" key="1">
    <source>
        <dbReference type="ARBA" id="ARBA00022679"/>
    </source>
</evidence>
<sequence length="359" mass="41608">MRIIAIHLLNDYSGSPKVLKQLLNIWQKNKINVHLFTAFGREGFLSGQKKITYHYFWYQFYSNVILRFFSLFFSQFLLFFKLLLFLEKSDVVYVNTVLPFAAGFAGKLKGCKVIYHIHETSMKPQILKKFLFGIVQLTATEVVYVSHFLAKQEPLAVKHHILHNVLENDFVQLAENRKSREEKKQKNVLMICSLKAYKGVDVFVYLAKQLHKFHFQLVVNASQAEIDRYFMHKNLPKNLKIYATQKVLHPLYNNASLVLNLSDTKLWVETFGLTILEAMAYALPTIVPPIGGVTELVDDGMNGYLIDSKNTDEIIEKINKILSNNVLYFDLSRAAYQKSLTFSEENFEKESMKILINRS</sequence>
<dbReference type="OrthoDB" id="7560678at2"/>
<feature type="domain" description="Glycosyltransferase subfamily 4-like N-terminal" evidence="4">
    <location>
        <begin position="14"/>
        <end position="151"/>
    </location>
</feature>
<protein>
    <submittedName>
        <fullName evidence="5">Uncharacterized protein</fullName>
    </submittedName>
</protein>
<accession>A0A2H3KAL5</accession>
<dbReference type="Proteomes" id="UP000220828">
    <property type="component" value="Unassembled WGS sequence"/>
</dbReference>
<dbReference type="Pfam" id="PF13439">
    <property type="entry name" value="Glyco_transf_4"/>
    <property type="match status" value="1"/>
</dbReference>
<dbReference type="RefSeq" id="WP_097554352.1">
    <property type="nucleotide sequence ID" value="NZ_PCMW01000055.1"/>
</dbReference>
<reference evidence="5 6" key="1">
    <citation type="submission" date="2017-09" db="EMBL/GenBank/DDBJ databases">
        <title>Whole genomes of Flavobacteriaceae.</title>
        <authorList>
            <person name="Stine C."/>
            <person name="Li C."/>
            <person name="Tadesse D."/>
        </authorList>
    </citation>
    <scope>NUCLEOTIDE SEQUENCE [LARGE SCALE GENOMIC DNA]</scope>
    <source>
        <strain evidence="5 6">ATCC 35036</strain>
    </source>
</reference>
<gene>
    <name evidence="5" type="ORF">B0A77_10100</name>
</gene>
<evidence type="ECO:0000259" key="3">
    <source>
        <dbReference type="Pfam" id="PF00534"/>
    </source>
</evidence>
<dbReference type="EMBL" id="PCMW01000055">
    <property type="protein sequence ID" value="PDS23724.1"/>
    <property type="molecule type" value="Genomic_DNA"/>
</dbReference>
<name>A0A2H3KAL5_9FLAO</name>
<keyword evidence="2" id="KW-0812">Transmembrane</keyword>
<proteinExistence type="predicted"/>
<comment type="caution">
    <text evidence="5">The sequence shown here is derived from an EMBL/GenBank/DDBJ whole genome shotgun (WGS) entry which is preliminary data.</text>
</comment>
<dbReference type="SUPFAM" id="SSF53756">
    <property type="entry name" value="UDP-Glycosyltransferase/glycogen phosphorylase"/>
    <property type="match status" value="1"/>
</dbReference>
<dbReference type="CDD" id="cd03801">
    <property type="entry name" value="GT4_PimA-like"/>
    <property type="match status" value="1"/>
</dbReference>
<dbReference type="GO" id="GO:0016757">
    <property type="term" value="F:glycosyltransferase activity"/>
    <property type="evidence" value="ECO:0007669"/>
    <property type="project" value="InterPro"/>
</dbReference>
<feature type="transmembrane region" description="Helical" evidence="2">
    <location>
        <begin position="64"/>
        <end position="86"/>
    </location>
</feature>
<dbReference type="PANTHER" id="PTHR46401:SF2">
    <property type="entry name" value="GLYCOSYLTRANSFERASE WBBK-RELATED"/>
    <property type="match status" value="1"/>
</dbReference>
<dbReference type="InterPro" id="IPR028098">
    <property type="entry name" value="Glyco_trans_4-like_N"/>
</dbReference>
<organism evidence="5 6">
    <name type="scientific">Flavobacterium branchiophilum</name>
    <dbReference type="NCBI Taxonomy" id="55197"/>
    <lineage>
        <taxon>Bacteria</taxon>
        <taxon>Pseudomonadati</taxon>
        <taxon>Bacteroidota</taxon>
        <taxon>Flavobacteriia</taxon>
        <taxon>Flavobacteriales</taxon>
        <taxon>Flavobacteriaceae</taxon>
        <taxon>Flavobacterium</taxon>
    </lineage>
</organism>